<evidence type="ECO:0000313" key="1">
    <source>
        <dbReference type="EMBL" id="MBK1842337.1"/>
    </source>
</evidence>
<accession>A0ABS1FG18</accession>
<organism evidence="1 2">
    <name type="scientific">Azospirillum endophyticum</name>
    <dbReference type="NCBI Taxonomy" id="2800326"/>
    <lineage>
        <taxon>Bacteria</taxon>
        <taxon>Pseudomonadati</taxon>
        <taxon>Pseudomonadota</taxon>
        <taxon>Alphaproteobacteria</taxon>
        <taxon>Rhodospirillales</taxon>
        <taxon>Azospirillaceae</taxon>
        <taxon>Azospirillum</taxon>
    </lineage>
</organism>
<keyword evidence="2" id="KW-1185">Reference proteome</keyword>
<dbReference type="EMBL" id="JAENHM010000084">
    <property type="protein sequence ID" value="MBK1842337.1"/>
    <property type="molecule type" value="Genomic_DNA"/>
</dbReference>
<dbReference type="Pfam" id="PF25212">
    <property type="entry name" value="HVO_A0114"/>
    <property type="match status" value="1"/>
</dbReference>
<name>A0ABS1FG18_9PROT</name>
<dbReference type="InterPro" id="IPR036388">
    <property type="entry name" value="WH-like_DNA-bd_sf"/>
</dbReference>
<reference evidence="2" key="1">
    <citation type="submission" date="2021-01" db="EMBL/GenBank/DDBJ databases">
        <title>Genome public.</title>
        <authorList>
            <person name="Liu C."/>
            <person name="Sun Q."/>
        </authorList>
    </citation>
    <scope>NUCLEOTIDE SEQUENCE [LARGE SCALE GENOMIC DNA]</scope>
    <source>
        <strain evidence="2">YIM B02556</strain>
    </source>
</reference>
<dbReference type="RefSeq" id="WP_200198986.1">
    <property type="nucleotide sequence ID" value="NZ_JAENHM010000084.1"/>
</dbReference>
<evidence type="ECO:0008006" key="3">
    <source>
        <dbReference type="Google" id="ProtNLM"/>
    </source>
</evidence>
<dbReference type="SUPFAM" id="SSF46785">
    <property type="entry name" value="Winged helix' DNA-binding domain"/>
    <property type="match status" value="1"/>
</dbReference>
<dbReference type="InterPro" id="IPR036390">
    <property type="entry name" value="WH_DNA-bd_sf"/>
</dbReference>
<proteinExistence type="predicted"/>
<comment type="caution">
    <text evidence="1">The sequence shown here is derived from an EMBL/GenBank/DDBJ whole genome shotgun (WGS) entry which is preliminary data.</text>
</comment>
<protein>
    <recommendedName>
        <fullName evidence="3">Transcriptional regulator</fullName>
    </recommendedName>
</protein>
<dbReference type="Proteomes" id="UP000652760">
    <property type="component" value="Unassembled WGS sequence"/>
</dbReference>
<dbReference type="Gene3D" id="1.10.10.10">
    <property type="entry name" value="Winged helix-like DNA-binding domain superfamily/Winged helix DNA-binding domain"/>
    <property type="match status" value="1"/>
</dbReference>
<evidence type="ECO:0000313" key="2">
    <source>
        <dbReference type="Proteomes" id="UP000652760"/>
    </source>
</evidence>
<gene>
    <name evidence="1" type="ORF">JHL17_33575</name>
</gene>
<sequence length="120" mass="13237">MIERDIRVDADALDQAAAEVAAAWKAAETGHPAVPTDRLYFASWEALCAVLTPKRYELLRHLRQAPAEGIRALARDLGRDVKRVHQDVTALRELGLIERGADGRLTIPVDEIALSIRFAA</sequence>